<sequence length="181" mass="19612">MSLTSQKPTGVFVRLPLSNEQLGKLLIPTRTFNERMISIGTPVTGGELRVSAFADYIPPSAIGVMAQIFEVSDRRTKSFNEPLVRHSDAQAQIAALEAEVVHLREDMDASKRKNFNAGYLIACCNIYNLHNEEGIAADILREAGITEAEVKALDLNEYDAEALAVIRGAGNDDPILKGGAA</sequence>
<dbReference type="AlphaFoldDB" id="A0A252BRD1"/>
<dbReference type="RefSeq" id="WP_086640086.1">
    <property type="nucleotide sequence ID" value="NZ_JOPJ01000060.1"/>
</dbReference>
<dbReference type="OrthoDB" id="7219598at2"/>
<evidence type="ECO:0000256" key="1">
    <source>
        <dbReference type="SAM" id="Coils"/>
    </source>
</evidence>
<reference evidence="3" key="1">
    <citation type="submission" date="2014-06" db="EMBL/GenBank/DDBJ databases">
        <authorList>
            <person name="Winans N.J."/>
            <person name="Newell P.D."/>
            <person name="Douglas A.E."/>
        </authorList>
    </citation>
    <scope>NUCLEOTIDE SEQUENCE [LARGE SCALE GENOMIC DNA]</scope>
</reference>
<dbReference type="EMBL" id="JOPJ01000060">
    <property type="protein sequence ID" value="OUJ10149.1"/>
    <property type="molecule type" value="Genomic_DNA"/>
</dbReference>
<comment type="caution">
    <text evidence="2">The sequence shown here is derived from an EMBL/GenBank/DDBJ whole genome shotgun (WGS) entry which is preliminary data.</text>
</comment>
<proteinExistence type="predicted"/>
<protein>
    <submittedName>
        <fullName evidence="2">Uncharacterized protein</fullName>
    </submittedName>
</protein>
<accession>A0A252BRD1</accession>
<organism evidence="2 3">
    <name type="scientific">Acetobacter okinawensis</name>
    <dbReference type="NCBI Taxonomy" id="1076594"/>
    <lineage>
        <taxon>Bacteria</taxon>
        <taxon>Pseudomonadati</taxon>
        <taxon>Pseudomonadota</taxon>
        <taxon>Alphaproteobacteria</taxon>
        <taxon>Acetobacterales</taxon>
        <taxon>Acetobacteraceae</taxon>
        <taxon>Acetobacter</taxon>
    </lineage>
</organism>
<evidence type="ECO:0000313" key="3">
    <source>
        <dbReference type="Proteomes" id="UP000194931"/>
    </source>
</evidence>
<dbReference type="Proteomes" id="UP000194931">
    <property type="component" value="Unassembled WGS sequence"/>
</dbReference>
<evidence type="ECO:0000313" key="2">
    <source>
        <dbReference type="EMBL" id="OUJ10149.1"/>
    </source>
</evidence>
<keyword evidence="3" id="KW-1185">Reference proteome</keyword>
<gene>
    <name evidence="2" type="ORF">HK26_11600</name>
</gene>
<name>A0A252BRD1_9PROT</name>
<feature type="coiled-coil region" evidence="1">
    <location>
        <begin position="86"/>
        <end position="113"/>
    </location>
</feature>
<keyword evidence="1" id="KW-0175">Coiled coil</keyword>